<dbReference type="VEuPathDB" id="VectorBase:HLOH_053046"/>
<dbReference type="EMBL" id="JABSTR010000006">
    <property type="protein sequence ID" value="KAH9372337.1"/>
    <property type="molecule type" value="Genomic_DNA"/>
</dbReference>
<evidence type="ECO:0000313" key="2">
    <source>
        <dbReference type="Proteomes" id="UP000821853"/>
    </source>
</evidence>
<gene>
    <name evidence="1" type="ORF">HPB48_000399</name>
</gene>
<comment type="caution">
    <text evidence="1">The sequence shown here is derived from an EMBL/GenBank/DDBJ whole genome shotgun (WGS) entry which is preliminary data.</text>
</comment>
<accession>A0A9J6GC42</accession>
<evidence type="ECO:0000313" key="1">
    <source>
        <dbReference type="EMBL" id="KAH9372337.1"/>
    </source>
</evidence>
<sequence length="268" mass="30335">MVLRKSWLLMQKDDWALAKLLLSKVNAIVPSQLLLNVSREPSTSANFHVNVLRHRQWHLLTMLSHDFEGIPVMMSAQRAFYDQSVVSGGKTIVVSKFVIATLNSHNRSLTLESAAAVGASVADLLWHMIFEYQGWPQETRARLQALKSCANPLGLPSFGLRYASLSLQTAAWAAVDQDWHDLKYAWSLWRSSESQLFFMLYTYFWACSSPAIYDFHEIDIAHIRETMPFVTNTPDFKKAYSCSVPDNDSCAAIIGAFPRYYGNTTSLQ</sequence>
<proteinExistence type="predicted"/>
<dbReference type="AlphaFoldDB" id="A0A9J6GC42"/>
<name>A0A9J6GC42_HAELO</name>
<protein>
    <submittedName>
        <fullName evidence="1">Uncharacterized protein</fullName>
    </submittedName>
</protein>
<dbReference type="Proteomes" id="UP000821853">
    <property type="component" value="Chromosome 4"/>
</dbReference>
<keyword evidence="2" id="KW-1185">Reference proteome</keyword>
<organism evidence="1 2">
    <name type="scientific">Haemaphysalis longicornis</name>
    <name type="common">Bush tick</name>
    <dbReference type="NCBI Taxonomy" id="44386"/>
    <lineage>
        <taxon>Eukaryota</taxon>
        <taxon>Metazoa</taxon>
        <taxon>Ecdysozoa</taxon>
        <taxon>Arthropoda</taxon>
        <taxon>Chelicerata</taxon>
        <taxon>Arachnida</taxon>
        <taxon>Acari</taxon>
        <taxon>Parasitiformes</taxon>
        <taxon>Ixodida</taxon>
        <taxon>Ixodoidea</taxon>
        <taxon>Ixodidae</taxon>
        <taxon>Haemaphysalinae</taxon>
        <taxon>Haemaphysalis</taxon>
    </lineage>
</organism>
<reference evidence="1 2" key="1">
    <citation type="journal article" date="2020" name="Cell">
        <title>Large-Scale Comparative Analyses of Tick Genomes Elucidate Their Genetic Diversity and Vector Capacities.</title>
        <authorList>
            <consortium name="Tick Genome and Microbiome Consortium (TIGMIC)"/>
            <person name="Jia N."/>
            <person name="Wang J."/>
            <person name="Shi W."/>
            <person name="Du L."/>
            <person name="Sun Y."/>
            <person name="Zhan W."/>
            <person name="Jiang J.F."/>
            <person name="Wang Q."/>
            <person name="Zhang B."/>
            <person name="Ji P."/>
            <person name="Bell-Sakyi L."/>
            <person name="Cui X.M."/>
            <person name="Yuan T.T."/>
            <person name="Jiang B.G."/>
            <person name="Yang W.F."/>
            <person name="Lam T.T."/>
            <person name="Chang Q.C."/>
            <person name="Ding S.J."/>
            <person name="Wang X.J."/>
            <person name="Zhu J.G."/>
            <person name="Ruan X.D."/>
            <person name="Zhao L."/>
            <person name="Wei J.T."/>
            <person name="Ye R.Z."/>
            <person name="Que T.C."/>
            <person name="Du C.H."/>
            <person name="Zhou Y.H."/>
            <person name="Cheng J.X."/>
            <person name="Dai P.F."/>
            <person name="Guo W.B."/>
            <person name="Han X.H."/>
            <person name="Huang E.J."/>
            <person name="Li L.F."/>
            <person name="Wei W."/>
            <person name="Gao Y.C."/>
            <person name="Liu J.Z."/>
            <person name="Shao H.Z."/>
            <person name="Wang X."/>
            <person name="Wang C.C."/>
            <person name="Yang T.C."/>
            <person name="Huo Q.B."/>
            <person name="Li W."/>
            <person name="Chen H.Y."/>
            <person name="Chen S.E."/>
            <person name="Zhou L.G."/>
            <person name="Ni X.B."/>
            <person name="Tian J.H."/>
            <person name="Sheng Y."/>
            <person name="Liu T."/>
            <person name="Pan Y.S."/>
            <person name="Xia L.Y."/>
            <person name="Li J."/>
            <person name="Zhao F."/>
            <person name="Cao W.C."/>
        </authorList>
    </citation>
    <scope>NUCLEOTIDE SEQUENCE [LARGE SCALE GENOMIC DNA]</scope>
    <source>
        <strain evidence="1">HaeL-2018</strain>
    </source>
</reference>